<keyword evidence="6" id="KW-1133">Transmembrane helix</keyword>
<dbReference type="Gene3D" id="1.50.40.10">
    <property type="entry name" value="Mitochondrial carrier domain"/>
    <property type="match status" value="1"/>
</dbReference>
<evidence type="ECO:0000256" key="3">
    <source>
        <dbReference type="ARBA" id="ARBA00022448"/>
    </source>
</evidence>
<feature type="compositionally biased region" description="Low complexity" evidence="11">
    <location>
        <begin position="1"/>
        <end position="15"/>
    </location>
</feature>
<dbReference type="InterPro" id="IPR023395">
    <property type="entry name" value="MCP_dom_sf"/>
</dbReference>
<dbReference type="GeneID" id="25263267"/>
<keyword evidence="13" id="KW-1185">Reference proteome</keyword>
<comment type="similarity">
    <text evidence="2 10">Belongs to the mitochondrial carrier (TC 2.A.29) family.</text>
</comment>
<feature type="repeat" description="Solcar" evidence="9">
    <location>
        <begin position="251"/>
        <end position="365"/>
    </location>
</feature>
<dbReference type="Proteomes" id="UP000027361">
    <property type="component" value="Unassembled WGS sequence"/>
</dbReference>
<dbReference type="GO" id="GO:0022857">
    <property type="term" value="F:transmembrane transporter activity"/>
    <property type="evidence" value="ECO:0007669"/>
    <property type="project" value="TreeGrafter"/>
</dbReference>
<dbReference type="HOGENOM" id="CLU_015166_4_0_1"/>
<protein>
    <submittedName>
        <fullName evidence="12">Mitochondrial carrier</fullName>
    </submittedName>
</protein>
<gene>
    <name evidence="12" type="ORF">K437DRAFT_247688</name>
</gene>
<dbReference type="AlphaFoldDB" id="A0A066VTB4"/>
<evidence type="ECO:0000256" key="9">
    <source>
        <dbReference type="PROSITE-ProRule" id="PRU00282"/>
    </source>
</evidence>
<keyword evidence="8 9" id="KW-0472">Membrane</keyword>
<accession>A0A066VTB4</accession>
<dbReference type="EMBL" id="JMSN01000049">
    <property type="protein sequence ID" value="KDN44711.1"/>
    <property type="molecule type" value="Genomic_DNA"/>
</dbReference>
<feature type="repeat" description="Solcar" evidence="9">
    <location>
        <begin position="384"/>
        <end position="486"/>
    </location>
</feature>
<dbReference type="OrthoDB" id="2382881at2759"/>
<dbReference type="PANTHER" id="PTHR45624:SF9">
    <property type="entry name" value="CARRIER PROTEIN, PUTATIVE (AFU_ORTHOLOGUE AFUA_4G06390)-RELATED"/>
    <property type="match status" value="1"/>
</dbReference>
<reference evidence="12 13" key="1">
    <citation type="submission" date="2014-05" db="EMBL/GenBank/DDBJ databases">
        <title>Draft genome sequence of a rare smut relative, Tilletiaria anomala UBC 951.</title>
        <authorList>
            <consortium name="DOE Joint Genome Institute"/>
            <person name="Toome M."/>
            <person name="Kuo A."/>
            <person name="Henrissat B."/>
            <person name="Lipzen A."/>
            <person name="Tritt A."/>
            <person name="Yoshinaga Y."/>
            <person name="Zane M."/>
            <person name="Barry K."/>
            <person name="Grigoriev I.V."/>
            <person name="Spatafora J.W."/>
            <person name="Aimea M.C."/>
        </authorList>
    </citation>
    <scope>NUCLEOTIDE SEQUENCE [LARGE SCALE GENOMIC DNA]</scope>
    <source>
        <strain evidence="12 13">UBC 951</strain>
    </source>
</reference>
<evidence type="ECO:0000256" key="1">
    <source>
        <dbReference type="ARBA" id="ARBA00004225"/>
    </source>
</evidence>
<keyword evidence="7" id="KW-0496">Mitochondrion</keyword>
<name>A0A066VTB4_TILAU</name>
<sequence length="502" mass="54820">MSFSWLSSGTSFFSSHPNTASTSRGHRNLPESRQPECEALAFSAPFARPTEQLCGRQRLRSASPFCNERRSRNGDALQASDVYSSCCRSVLAKASEHAGPVTSAKRHDHQRSYYVHTPVEDGDSGSSGFFGSCGSSSSSLYLPTEAQTDKFLWEHRTQVTAGTASLVSTMASFPFDSVKSRLQVKDYPPPAIWNCTKAVAREEGLGGFFRGVTIPLITITFVRTSSFSIYYSTKDRLHNAGYYNNPKNLWDIAMSGAAAGATSGVIISCGSAPFELVKVQRQLEYLIAVQNGLVRSPSTAPGKPGRPSKQAHERYKPQSGFQAASAIWKNHGGIKGFYIGFPLHIMRDTLGTTLYFGFYDTMRSLVQRHSSGDSNSGPQLFGIPCPVVSFLTGSTAGIASWLIVYPVDLLKTNVQKRELSGHPRKLTGLQLFARILSERPPPPGQVSTDTLPKRFLRLYRGLGVSALRSFISHGMTWSLIETISARISQRVGNKGSYLPGDS</sequence>
<keyword evidence="5" id="KW-0677">Repeat</keyword>
<keyword evidence="3 10" id="KW-0813">Transport</keyword>
<evidence type="ECO:0000256" key="8">
    <source>
        <dbReference type="ARBA" id="ARBA00023136"/>
    </source>
</evidence>
<dbReference type="PANTHER" id="PTHR45624">
    <property type="entry name" value="MITOCHONDRIAL BASIC AMINO ACIDS TRANSPORTER-RELATED"/>
    <property type="match status" value="1"/>
</dbReference>
<dbReference type="GO" id="GO:0031966">
    <property type="term" value="C:mitochondrial membrane"/>
    <property type="evidence" value="ECO:0007669"/>
    <property type="project" value="UniProtKB-SubCell"/>
</dbReference>
<feature type="region of interest" description="Disordered" evidence="11">
    <location>
        <begin position="1"/>
        <end position="34"/>
    </location>
</feature>
<dbReference type="InParanoid" id="A0A066VTB4"/>
<feature type="repeat" description="Solcar" evidence="9">
    <location>
        <begin position="156"/>
        <end position="236"/>
    </location>
</feature>
<evidence type="ECO:0000256" key="6">
    <source>
        <dbReference type="ARBA" id="ARBA00022989"/>
    </source>
</evidence>
<dbReference type="InterPro" id="IPR018108">
    <property type="entry name" value="MCP_transmembrane"/>
</dbReference>
<evidence type="ECO:0000313" key="12">
    <source>
        <dbReference type="EMBL" id="KDN44711.1"/>
    </source>
</evidence>
<evidence type="ECO:0000256" key="2">
    <source>
        <dbReference type="ARBA" id="ARBA00006375"/>
    </source>
</evidence>
<comment type="subcellular location">
    <subcellularLocation>
        <location evidence="1">Mitochondrion membrane</location>
        <topology evidence="1">Multi-pass membrane protein</topology>
    </subcellularLocation>
</comment>
<evidence type="ECO:0000256" key="4">
    <source>
        <dbReference type="ARBA" id="ARBA00022692"/>
    </source>
</evidence>
<proteinExistence type="inferred from homology"/>
<dbReference type="PROSITE" id="PS50920">
    <property type="entry name" value="SOLCAR"/>
    <property type="match status" value="3"/>
</dbReference>
<dbReference type="InterPro" id="IPR050567">
    <property type="entry name" value="Mitochondrial_Carrier"/>
</dbReference>
<comment type="caution">
    <text evidence="12">The sequence shown here is derived from an EMBL/GenBank/DDBJ whole genome shotgun (WGS) entry which is preliminary data.</text>
</comment>
<evidence type="ECO:0000256" key="5">
    <source>
        <dbReference type="ARBA" id="ARBA00022737"/>
    </source>
</evidence>
<evidence type="ECO:0000313" key="13">
    <source>
        <dbReference type="Proteomes" id="UP000027361"/>
    </source>
</evidence>
<dbReference type="Pfam" id="PF00153">
    <property type="entry name" value="Mito_carr"/>
    <property type="match status" value="3"/>
</dbReference>
<keyword evidence="4 9" id="KW-0812">Transmembrane</keyword>
<evidence type="ECO:0000256" key="10">
    <source>
        <dbReference type="RuleBase" id="RU000488"/>
    </source>
</evidence>
<evidence type="ECO:0000256" key="7">
    <source>
        <dbReference type="ARBA" id="ARBA00023128"/>
    </source>
</evidence>
<dbReference type="RefSeq" id="XP_013242885.1">
    <property type="nucleotide sequence ID" value="XM_013387431.1"/>
</dbReference>
<evidence type="ECO:0000256" key="11">
    <source>
        <dbReference type="SAM" id="MobiDB-lite"/>
    </source>
</evidence>
<dbReference type="STRING" id="1037660.A0A066VTB4"/>
<organism evidence="12 13">
    <name type="scientific">Tilletiaria anomala (strain ATCC 24038 / CBS 436.72 / UBC 951)</name>
    <dbReference type="NCBI Taxonomy" id="1037660"/>
    <lineage>
        <taxon>Eukaryota</taxon>
        <taxon>Fungi</taxon>
        <taxon>Dikarya</taxon>
        <taxon>Basidiomycota</taxon>
        <taxon>Ustilaginomycotina</taxon>
        <taxon>Exobasidiomycetes</taxon>
        <taxon>Georgefischeriales</taxon>
        <taxon>Tilletiariaceae</taxon>
        <taxon>Tilletiaria</taxon>
    </lineage>
</organism>
<dbReference type="SUPFAM" id="SSF103506">
    <property type="entry name" value="Mitochondrial carrier"/>
    <property type="match status" value="1"/>
</dbReference>